<dbReference type="Proteomes" id="UP000052068">
    <property type="component" value="Unassembled WGS sequence"/>
</dbReference>
<evidence type="ECO:0000313" key="2">
    <source>
        <dbReference type="Proteomes" id="UP000052068"/>
    </source>
</evidence>
<dbReference type="EMBL" id="JWJH01000029">
    <property type="protein sequence ID" value="KJF65579.1"/>
    <property type="molecule type" value="Genomic_DNA"/>
</dbReference>
<keyword evidence="2" id="KW-1185">Reference proteome</keyword>
<dbReference type="RefSeq" id="WP_045024570.1">
    <property type="nucleotide sequence ID" value="NZ_JWJH01000029.1"/>
</dbReference>
<protein>
    <submittedName>
        <fullName evidence="1">Uncharacterized protein</fullName>
    </submittedName>
</protein>
<proteinExistence type="predicted"/>
<name>A0ABR5CLG3_9HYPH</name>
<comment type="caution">
    <text evidence="1">The sequence shown here is derived from an EMBL/GenBank/DDBJ whole genome shotgun (WGS) entry which is preliminary data.</text>
</comment>
<sequence length="88" mass="10041">MKAKNECTQFTVNFGAMMVSYLCDMSGVSRIDIRDIFRDSGRLRQYTVNVGEEGTAMRDCQPDLSRSNSLRYMWLADGKTNANNDELM</sequence>
<evidence type="ECO:0000313" key="1">
    <source>
        <dbReference type="EMBL" id="KJF65579.1"/>
    </source>
</evidence>
<organism evidence="1 2">
    <name type="scientific">Rhizobium nepotum 39/7</name>
    <dbReference type="NCBI Taxonomy" id="1368418"/>
    <lineage>
        <taxon>Bacteria</taxon>
        <taxon>Pseudomonadati</taxon>
        <taxon>Pseudomonadota</taxon>
        <taxon>Alphaproteobacteria</taxon>
        <taxon>Hyphomicrobiales</taxon>
        <taxon>Rhizobiaceae</taxon>
        <taxon>Rhizobium/Agrobacterium group</taxon>
        <taxon>Rhizobium</taxon>
    </lineage>
</organism>
<reference evidence="1 2" key="1">
    <citation type="submission" date="2015-03" db="EMBL/GenBank/DDBJ databases">
        <title>Draft Genome Sequences of Agrobacterium nepotum Strain 39/7T (= CFBP 7436T = LMG 26435T) and Agrobacterium sp. Strain KFB 330 (= CFBP 8308 = LMG 28674).</title>
        <authorList>
            <person name="Kuzmanovic N."/>
            <person name="Pulawska J."/>
            <person name="Obradovic A."/>
        </authorList>
    </citation>
    <scope>NUCLEOTIDE SEQUENCE [LARGE SCALE GENOMIC DNA]</scope>
    <source>
        <strain evidence="1 2">39/7</strain>
    </source>
</reference>
<accession>A0ABR5CLG3</accession>
<gene>
    <name evidence="1" type="ORF">RS75_22295</name>
</gene>